<sequence>MSPENSLDDLDLRLIHAVKLAPRAAWSALAPVIGVDAATLARRWAKLTERGQVYVTGYGTLGTPFTVAVAEVQCKPGRAHEVARQLAQDSEALTINLTAGARDILVTVAAPDLEALSMYVLRDMGGLEDATSVRTTVVTSMMTDARPWTPRALSPAEQARVAALQPAIPVNARRQPLDVERAVIAQLNHDGRAPIATIARRTGFSQKRVHDAIAGLQSAGLLSVRVDVARTLTAWPHYVWYSFRVPAERATAVAEALTNVEEVRSVLLTLGESNIMISAWLRTLADAQRFEVMVSTRIPDLVVIDRSLVIGSVKHYGHILTGTGFATGQTIAHRLPEPLDG</sequence>
<evidence type="ECO:0000259" key="4">
    <source>
        <dbReference type="Pfam" id="PF01037"/>
    </source>
</evidence>
<evidence type="ECO:0000256" key="3">
    <source>
        <dbReference type="ARBA" id="ARBA00023163"/>
    </source>
</evidence>
<protein>
    <submittedName>
        <fullName evidence="6">DNA-binding Lrp family transcriptional regulator</fullName>
    </submittedName>
</protein>
<evidence type="ECO:0000313" key="6">
    <source>
        <dbReference type="EMBL" id="TQL43607.1"/>
    </source>
</evidence>
<dbReference type="Gene3D" id="3.30.70.920">
    <property type="match status" value="2"/>
</dbReference>
<organism evidence="6 7">
    <name type="scientific">Leucobacter komagatae</name>
    <dbReference type="NCBI Taxonomy" id="55969"/>
    <lineage>
        <taxon>Bacteria</taxon>
        <taxon>Bacillati</taxon>
        <taxon>Actinomycetota</taxon>
        <taxon>Actinomycetes</taxon>
        <taxon>Micrococcales</taxon>
        <taxon>Microbacteriaceae</taxon>
        <taxon>Leucobacter</taxon>
    </lineage>
</organism>
<dbReference type="RefSeq" id="WP_141886900.1">
    <property type="nucleotide sequence ID" value="NZ_BAAAUY010000017.1"/>
</dbReference>
<dbReference type="InterPro" id="IPR036388">
    <property type="entry name" value="WH-like_DNA-bd_sf"/>
</dbReference>
<dbReference type="OrthoDB" id="4050641at2"/>
<dbReference type="AlphaFoldDB" id="A0A542Y6G8"/>
<dbReference type="SUPFAM" id="SSF46785">
    <property type="entry name" value="Winged helix' DNA-binding domain"/>
    <property type="match status" value="1"/>
</dbReference>
<dbReference type="InterPro" id="IPR036390">
    <property type="entry name" value="WH_DNA-bd_sf"/>
</dbReference>
<dbReference type="Pfam" id="PF01037">
    <property type="entry name" value="AsnC_trans_reg"/>
    <property type="match status" value="1"/>
</dbReference>
<dbReference type="InterPro" id="IPR011008">
    <property type="entry name" value="Dimeric_a/b-barrel"/>
</dbReference>
<evidence type="ECO:0000259" key="5">
    <source>
        <dbReference type="Pfam" id="PF13404"/>
    </source>
</evidence>
<dbReference type="InterPro" id="IPR019888">
    <property type="entry name" value="Tscrpt_reg_AsnC-like"/>
</dbReference>
<name>A0A542Y6G8_9MICO</name>
<dbReference type="PANTHER" id="PTHR30154:SF34">
    <property type="entry name" value="TRANSCRIPTIONAL REGULATOR AZLB"/>
    <property type="match status" value="1"/>
</dbReference>
<evidence type="ECO:0000313" key="7">
    <source>
        <dbReference type="Proteomes" id="UP000319094"/>
    </source>
</evidence>
<keyword evidence="2 6" id="KW-0238">DNA-binding</keyword>
<dbReference type="GO" id="GO:0043200">
    <property type="term" value="P:response to amino acid"/>
    <property type="evidence" value="ECO:0007669"/>
    <property type="project" value="TreeGrafter"/>
</dbReference>
<dbReference type="Proteomes" id="UP000319094">
    <property type="component" value="Unassembled WGS sequence"/>
</dbReference>
<accession>A0A542Y6G8</accession>
<feature type="domain" description="HTH asnC-type" evidence="5">
    <location>
        <begin position="7"/>
        <end position="47"/>
    </location>
</feature>
<dbReference type="GO" id="GO:0005829">
    <property type="term" value="C:cytosol"/>
    <property type="evidence" value="ECO:0007669"/>
    <property type="project" value="TreeGrafter"/>
</dbReference>
<dbReference type="Gene3D" id="1.10.10.10">
    <property type="entry name" value="Winged helix-like DNA-binding domain superfamily/Winged helix DNA-binding domain"/>
    <property type="match status" value="2"/>
</dbReference>
<dbReference type="EMBL" id="VFON01000001">
    <property type="protein sequence ID" value="TQL43607.1"/>
    <property type="molecule type" value="Genomic_DNA"/>
</dbReference>
<dbReference type="InterPro" id="IPR000485">
    <property type="entry name" value="AsnC-type_HTH_dom"/>
</dbReference>
<evidence type="ECO:0000256" key="2">
    <source>
        <dbReference type="ARBA" id="ARBA00023125"/>
    </source>
</evidence>
<keyword evidence="1" id="KW-0805">Transcription regulation</keyword>
<reference evidence="6 7" key="1">
    <citation type="submission" date="2019-06" db="EMBL/GenBank/DDBJ databases">
        <title>Sequencing the genomes of 1000 actinobacteria strains.</title>
        <authorList>
            <person name="Klenk H.-P."/>
        </authorList>
    </citation>
    <scope>NUCLEOTIDE SEQUENCE [LARGE SCALE GENOMIC DNA]</scope>
    <source>
        <strain evidence="6 7">DSM 8803</strain>
    </source>
</reference>
<evidence type="ECO:0000256" key="1">
    <source>
        <dbReference type="ARBA" id="ARBA00023015"/>
    </source>
</evidence>
<dbReference type="InterPro" id="IPR019887">
    <property type="entry name" value="Tscrpt_reg_AsnC/Lrp_C"/>
</dbReference>
<comment type="caution">
    <text evidence="6">The sequence shown here is derived from an EMBL/GenBank/DDBJ whole genome shotgun (WGS) entry which is preliminary data.</text>
</comment>
<keyword evidence="3" id="KW-0804">Transcription</keyword>
<feature type="domain" description="Transcription regulator AsnC/Lrp ligand binding" evidence="4">
    <location>
        <begin position="71"/>
        <end position="140"/>
    </location>
</feature>
<proteinExistence type="predicted"/>
<dbReference type="SUPFAM" id="SSF54909">
    <property type="entry name" value="Dimeric alpha+beta barrel"/>
    <property type="match status" value="2"/>
</dbReference>
<dbReference type="SMART" id="SM00344">
    <property type="entry name" value="HTH_ASNC"/>
    <property type="match status" value="2"/>
</dbReference>
<keyword evidence="7" id="KW-1185">Reference proteome</keyword>
<dbReference type="Pfam" id="PF13404">
    <property type="entry name" value="HTH_AsnC-type"/>
    <property type="match status" value="1"/>
</dbReference>
<dbReference type="GO" id="GO:0043565">
    <property type="term" value="F:sequence-specific DNA binding"/>
    <property type="evidence" value="ECO:0007669"/>
    <property type="project" value="InterPro"/>
</dbReference>
<gene>
    <name evidence="6" type="ORF">FB468_1634</name>
</gene>
<dbReference type="PANTHER" id="PTHR30154">
    <property type="entry name" value="LEUCINE-RESPONSIVE REGULATORY PROTEIN"/>
    <property type="match status" value="1"/>
</dbReference>